<gene>
    <name evidence="3" type="ORF">SAMN04488053_11910</name>
</gene>
<organism evidence="3 4">
    <name type="scientific">Alkalicoccus daliensis</name>
    <dbReference type="NCBI Taxonomy" id="745820"/>
    <lineage>
        <taxon>Bacteria</taxon>
        <taxon>Bacillati</taxon>
        <taxon>Bacillota</taxon>
        <taxon>Bacilli</taxon>
        <taxon>Bacillales</taxon>
        <taxon>Bacillaceae</taxon>
        <taxon>Alkalicoccus</taxon>
    </lineage>
</organism>
<evidence type="ECO:0000256" key="1">
    <source>
        <dbReference type="ARBA" id="ARBA00006718"/>
    </source>
</evidence>
<evidence type="ECO:0000313" key="3">
    <source>
        <dbReference type="EMBL" id="SDO57485.1"/>
    </source>
</evidence>
<dbReference type="InterPro" id="IPR035903">
    <property type="entry name" value="HesB-like_dom_sf"/>
</dbReference>
<name>A0A1H0KNP8_9BACI</name>
<feature type="domain" description="Core" evidence="2">
    <location>
        <begin position="1"/>
        <end position="98"/>
    </location>
</feature>
<proteinExistence type="inferred from homology"/>
<accession>A0A1H0KNP8</accession>
<protein>
    <submittedName>
        <fullName evidence="3">Uncharacterized protein YneR</fullName>
    </submittedName>
</protein>
<dbReference type="InterPro" id="IPR000361">
    <property type="entry name" value="ATAP_core_dom"/>
</dbReference>
<evidence type="ECO:0000259" key="2">
    <source>
        <dbReference type="Pfam" id="PF01521"/>
    </source>
</evidence>
<dbReference type="RefSeq" id="WP_090844454.1">
    <property type="nucleotide sequence ID" value="NZ_FNIL01000019.1"/>
</dbReference>
<keyword evidence="4" id="KW-1185">Reference proteome</keyword>
<dbReference type="PIRSF" id="PIRSF034852">
    <property type="entry name" value="UCP034852"/>
    <property type="match status" value="1"/>
</dbReference>
<reference evidence="4" key="1">
    <citation type="submission" date="2016-10" db="EMBL/GenBank/DDBJ databases">
        <authorList>
            <person name="Varghese N."/>
            <person name="Submissions S."/>
        </authorList>
    </citation>
    <scope>NUCLEOTIDE SEQUENCE [LARGE SCALE GENOMIC DNA]</scope>
    <source>
        <strain evidence="4">CGMCC 1.10369</strain>
    </source>
</reference>
<dbReference type="SUPFAM" id="SSF89360">
    <property type="entry name" value="HesB-like domain"/>
    <property type="match status" value="1"/>
</dbReference>
<dbReference type="OrthoDB" id="1645729at2"/>
<dbReference type="STRING" id="745820.SAMN04488053_11910"/>
<sequence length="99" mass="11324">MKLEVTDQALSWFKEEVGVDEGDQIKFFAQYGGDSPVQSGFSIGFSLHETPIKSGVTTEKDGITFFVEEADLWYFDGYDLTIEYDEEKQELTFSYPEPE</sequence>
<dbReference type="Pfam" id="PF01521">
    <property type="entry name" value="Fe-S_biosyn"/>
    <property type="match status" value="1"/>
</dbReference>
<dbReference type="EMBL" id="FNIL01000019">
    <property type="protein sequence ID" value="SDO57485.1"/>
    <property type="molecule type" value="Genomic_DNA"/>
</dbReference>
<dbReference type="Proteomes" id="UP000198778">
    <property type="component" value="Unassembled WGS sequence"/>
</dbReference>
<comment type="similarity">
    <text evidence="1">Belongs to the HesB/IscA family.</text>
</comment>
<dbReference type="InterPro" id="IPR008326">
    <property type="entry name" value="PdhI-like"/>
</dbReference>
<dbReference type="AlphaFoldDB" id="A0A1H0KNP8"/>
<evidence type="ECO:0000313" key="4">
    <source>
        <dbReference type="Proteomes" id="UP000198778"/>
    </source>
</evidence>
<dbReference type="Gene3D" id="2.60.300.12">
    <property type="entry name" value="HesB-like domain"/>
    <property type="match status" value="1"/>
</dbReference>